<reference evidence="1 2" key="1">
    <citation type="submission" date="2015-09" db="EMBL/GenBank/DDBJ databases">
        <title>Host preference determinants of Valsa canker pathogens revealed by comparative genomics.</title>
        <authorList>
            <person name="Yin Z."/>
            <person name="Huang L."/>
        </authorList>
    </citation>
    <scope>NUCLEOTIDE SEQUENCE [LARGE SCALE GENOMIC DNA]</scope>
    <source>
        <strain evidence="1 2">03-1</strain>
    </source>
</reference>
<evidence type="ECO:0000313" key="2">
    <source>
        <dbReference type="Proteomes" id="UP000283895"/>
    </source>
</evidence>
<name>A0A423VP15_9PEZI</name>
<proteinExistence type="predicted"/>
<gene>
    <name evidence="1" type="ORF">VMCG_09077</name>
</gene>
<dbReference type="AlphaFoldDB" id="A0A423VP15"/>
<organism evidence="1 2">
    <name type="scientific">Cytospora schulzeri</name>
    <dbReference type="NCBI Taxonomy" id="448051"/>
    <lineage>
        <taxon>Eukaryota</taxon>
        <taxon>Fungi</taxon>
        <taxon>Dikarya</taxon>
        <taxon>Ascomycota</taxon>
        <taxon>Pezizomycotina</taxon>
        <taxon>Sordariomycetes</taxon>
        <taxon>Sordariomycetidae</taxon>
        <taxon>Diaporthales</taxon>
        <taxon>Cytosporaceae</taxon>
        <taxon>Cytospora</taxon>
    </lineage>
</organism>
<sequence length="72" mass="7935">MFEATGGTQKAIVSQSTESIDGKTGVDQTYLYQPGIYQCRLFVYQVDLDIGIEAVYTKAQGFKMYIGNLGVN</sequence>
<dbReference type="EMBL" id="LKEA01000048">
    <property type="protein sequence ID" value="ROV92764.1"/>
    <property type="molecule type" value="Genomic_DNA"/>
</dbReference>
<keyword evidence="2" id="KW-1185">Reference proteome</keyword>
<dbReference type="Proteomes" id="UP000283895">
    <property type="component" value="Unassembled WGS sequence"/>
</dbReference>
<evidence type="ECO:0000313" key="1">
    <source>
        <dbReference type="EMBL" id="ROV92764.1"/>
    </source>
</evidence>
<comment type="caution">
    <text evidence="1">The sequence shown here is derived from an EMBL/GenBank/DDBJ whole genome shotgun (WGS) entry which is preliminary data.</text>
</comment>
<protein>
    <submittedName>
        <fullName evidence="1">Uncharacterized protein</fullName>
    </submittedName>
</protein>
<accession>A0A423VP15</accession>